<keyword evidence="1" id="KW-0554">One-carbon metabolism</keyword>
<keyword evidence="5" id="KW-0368">Histidine biosynthesis</keyword>
<sequence length="285" mass="31396">MTFHPTGKLDCVETALHYRERVKANVKKLGRAPGLGVILGSDDPGSVLYRDLLVKDCEEMGIRTSLHMVGSGIQVVKLIAHLNQDTGTDGIFIFYPLRYPELKDDEIMDLVDPGKDIEGLHSINIGYLNKFRKRMSEGIDRVCMVPCTGRAVIKVIKRGFGTDYFAGKTVLIINDSLRIGRPVSAMVANLKGTPIICHQHTNQDHLEGFVKMADVIISAVPAQDYLLPTDWIKPSALCVDLSHQGNFDYPALDAKGIQYTNTKRNSVGKVTRAMALLNLTYAAGV</sequence>
<accession>A0AA48KAV7</accession>
<evidence type="ECO:0000256" key="3">
    <source>
        <dbReference type="ARBA" id="ARBA00022755"/>
    </source>
</evidence>
<dbReference type="GO" id="GO:0004487">
    <property type="term" value="F:methylenetetrahydrofolate dehydrogenase (NAD+) activity"/>
    <property type="evidence" value="ECO:0007669"/>
    <property type="project" value="TreeGrafter"/>
</dbReference>
<dbReference type="InterPro" id="IPR000672">
    <property type="entry name" value="THF_DH/CycHdrlase"/>
</dbReference>
<dbReference type="SUPFAM" id="SSF51735">
    <property type="entry name" value="NAD(P)-binding Rossmann-fold domains"/>
    <property type="match status" value="1"/>
</dbReference>
<dbReference type="EMBL" id="AP027081">
    <property type="protein sequence ID" value="BDU75111.1"/>
    <property type="molecule type" value="Genomic_DNA"/>
</dbReference>
<feature type="domain" description="Tetrahydrofolate dehydrogenase/cyclohydrolase catalytic" evidence="7">
    <location>
        <begin position="9"/>
        <end position="118"/>
    </location>
</feature>
<dbReference type="GO" id="GO:0035999">
    <property type="term" value="P:tetrahydrofolate interconversion"/>
    <property type="evidence" value="ECO:0007669"/>
    <property type="project" value="TreeGrafter"/>
</dbReference>
<evidence type="ECO:0000313" key="10">
    <source>
        <dbReference type="Proteomes" id="UP001228113"/>
    </source>
</evidence>
<evidence type="ECO:0000256" key="4">
    <source>
        <dbReference type="ARBA" id="ARBA00023002"/>
    </source>
</evidence>
<reference evidence="9" key="1">
    <citation type="journal article" date="2023" name="Int. J. Syst. Evol. Microbiol.">
        <title>Mesoterricola silvestris gen. nov., sp. nov., Mesoterricola sediminis sp. nov., Geothrix oryzae sp. nov., Geothrix edaphica sp. nov., Geothrix rubra sp. nov., and Geothrix limicola sp. nov., six novel members of Acidobacteriota isolated from soils.</title>
        <authorList>
            <person name="Itoh H."/>
            <person name="Sugisawa Y."/>
            <person name="Mise K."/>
            <person name="Xu Z."/>
            <person name="Kuniyasu M."/>
            <person name="Ushijima N."/>
            <person name="Kawano K."/>
            <person name="Kobayashi E."/>
            <person name="Shiratori Y."/>
            <person name="Masuda Y."/>
            <person name="Senoo K."/>
        </authorList>
    </citation>
    <scope>NUCLEOTIDE SEQUENCE</scope>
    <source>
        <strain evidence="9">W786</strain>
    </source>
</reference>
<dbReference type="InterPro" id="IPR020630">
    <property type="entry name" value="THF_DH/CycHdrlase_cat_dom"/>
</dbReference>
<evidence type="ECO:0000313" key="9">
    <source>
        <dbReference type="EMBL" id="BDU75111.1"/>
    </source>
</evidence>
<dbReference type="GO" id="GO:0009086">
    <property type="term" value="P:methionine biosynthetic process"/>
    <property type="evidence" value="ECO:0007669"/>
    <property type="project" value="UniProtKB-KW"/>
</dbReference>
<dbReference type="Pfam" id="PF00763">
    <property type="entry name" value="THF_DHG_CYH"/>
    <property type="match status" value="1"/>
</dbReference>
<dbReference type="GO" id="GO:0000105">
    <property type="term" value="P:L-histidine biosynthetic process"/>
    <property type="evidence" value="ECO:0007669"/>
    <property type="project" value="UniProtKB-KW"/>
</dbReference>
<dbReference type="KEGG" id="msea:METESE_00690"/>
<evidence type="ECO:0000256" key="2">
    <source>
        <dbReference type="ARBA" id="ARBA00022605"/>
    </source>
</evidence>
<keyword evidence="2" id="KW-0028">Amino-acid biosynthesis</keyword>
<evidence type="ECO:0000259" key="7">
    <source>
        <dbReference type="Pfam" id="PF00763"/>
    </source>
</evidence>
<feature type="domain" description="Tetrahydrofolate dehydrogenase/cyclohydrolase NAD(P)-binding" evidence="8">
    <location>
        <begin position="146"/>
        <end position="282"/>
    </location>
</feature>
<keyword evidence="4" id="KW-0560">Oxidoreductase</keyword>
<organism evidence="9 10">
    <name type="scientific">Mesoterricola sediminis</name>
    <dbReference type="NCBI Taxonomy" id="2927980"/>
    <lineage>
        <taxon>Bacteria</taxon>
        <taxon>Pseudomonadati</taxon>
        <taxon>Acidobacteriota</taxon>
        <taxon>Holophagae</taxon>
        <taxon>Holophagales</taxon>
        <taxon>Holophagaceae</taxon>
        <taxon>Mesoterricola</taxon>
    </lineage>
</organism>
<dbReference type="PANTHER" id="PTHR48099">
    <property type="entry name" value="C-1-TETRAHYDROFOLATE SYNTHASE, CYTOPLASMIC-RELATED"/>
    <property type="match status" value="1"/>
</dbReference>
<dbReference type="PANTHER" id="PTHR48099:SF3">
    <property type="entry name" value="METHYLENETETRAHYDROFOLATE DEHYDROGENASE [NAD(+)]"/>
    <property type="match status" value="1"/>
</dbReference>
<dbReference type="GO" id="GO:0004488">
    <property type="term" value="F:methylenetetrahydrofolate dehydrogenase (NADP+) activity"/>
    <property type="evidence" value="ECO:0007669"/>
    <property type="project" value="InterPro"/>
</dbReference>
<dbReference type="InterPro" id="IPR046346">
    <property type="entry name" value="Aminoacid_DH-like_N_sf"/>
</dbReference>
<dbReference type="Gene3D" id="3.40.50.10860">
    <property type="entry name" value="Leucine Dehydrogenase, chain A, domain 1"/>
    <property type="match status" value="1"/>
</dbReference>
<dbReference type="SUPFAM" id="SSF53223">
    <property type="entry name" value="Aminoacid dehydrogenase-like, N-terminal domain"/>
    <property type="match status" value="1"/>
</dbReference>
<evidence type="ECO:0000256" key="5">
    <source>
        <dbReference type="ARBA" id="ARBA00023102"/>
    </source>
</evidence>
<keyword evidence="6" id="KW-0486">Methionine biosynthesis</keyword>
<keyword evidence="10" id="KW-1185">Reference proteome</keyword>
<dbReference type="InterPro" id="IPR020631">
    <property type="entry name" value="THF_DH/CycHdrlase_NAD-bd_dom"/>
</dbReference>
<evidence type="ECO:0000256" key="1">
    <source>
        <dbReference type="ARBA" id="ARBA00022563"/>
    </source>
</evidence>
<dbReference type="GO" id="GO:0006164">
    <property type="term" value="P:purine nucleotide biosynthetic process"/>
    <property type="evidence" value="ECO:0007669"/>
    <property type="project" value="UniProtKB-KW"/>
</dbReference>
<proteinExistence type="predicted"/>
<gene>
    <name evidence="9" type="primary">folD_1</name>
    <name evidence="9" type="ORF">METESE_00690</name>
</gene>
<dbReference type="RefSeq" id="WP_243347279.1">
    <property type="nucleotide sequence ID" value="NZ_AP027081.1"/>
</dbReference>
<dbReference type="Gene3D" id="3.40.50.720">
    <property type="entry name" value="NAD(P)-binding Rossmann-like Domain"/>
    <property type="match status" value="1"/>
</dbReference>
<dbReference type="AlphaFoldDB" id="A0AA48KAV7"/>
<dbReference type="GO" id="GO:0004477">
    <property type="term" value="F:methenyltetrahydrofolate cyclohydrolase activity"/>
    <property type="evidence" value="ECO:0007669"/>
    <property type="project" value="TreeGrafter"/>
</dbReference>
<dbReference type="GO" id="GO:0005829">
    <property type="term" value="C:cytosol"/>
    <property type="evidence" value="ECO:0007669"/>
    <property type="project" value="TreeGrafter"/>
</dbReference>
<dbReference type="GO" id="GO:0009113">
    <property type="term" value="P:purine nucleobase biosynthetic process"/>
    <property type="evidence" value="ECO:0007669"/>
    <property type="project" value="TreeGrafter"/>
</dbReference>
<keyword evidence="3" id="KW-0658">Purine biosynthesis</keyword>
<evidence type="ECO:0000259" key="8">
    <source>
        <dbReference type="Pfam" id="PF02882"/>
    </source>
</evidence>
<dbReference type="InterPro" id="IPR036291">
    <property type="entry name" value="NAD(P)-bd_dom_sf"/>
</dbReference>
<dbReference type="Proteomes" id="UP001228113">
    <property type="component" value="Chromosome"/>
</dbReference>
<protein>
    <submittedName>
        <fullName evidence="9">Bifunctional protein FolD</fullName>
    </submittedName>
</protein>
<dbReference type="Pfam" id="PF02882">
    <property type="entry name" value="THF_DHG_CYH_C"/>
    <property type="match status" value="1"/>
</dbReference>
<name>A0AA48KAV7_9BACT</name>
<evidence type="ECO:0000256" key="6">
    <source>
        <dbReference type="ARBA" id="ARBA00023167"/>
    </source>
</evidence>
<dbReference type="PRINTS" id="PR00085">
    <property type="entry name" value="THFDHDRGNASE"/>
</dbReference>